<keyword evidence="4" id="KW-0560">Oxidoreductase</keyword>
<comment type="caution">
    <text evidence="6">The sequence shown here is derived from an EMBL/GenBank/DDBJ whole genome shotgun (WGS) entry which is preliminary data.</text>
</comment>
<dbReference type="EMBL" id="JACZDF010000003">
    <property type="protein sequence ID" value="MBD9699346.1"/>
    <property type="molecule type" value="Genomic_DNA"/>
</dbReference>
<dbReference type="PANTHER" id="PTHR43735">
    <property type="entry name" value="APOPTOSIS-INDUCING FACTOR 1"/>
    <property type="match status" value="1"/>
</dbReference>
<dbReference type="InterPro" id="IPR036188">
    <property type="entry name" value="FAD/NAD-bd_sf"/>
</dbReference>
<name>A0ABR9DQF4_9MICO</name>
<dbReference type="Proteomes" id="UP000642107">
    <property type="component" value="Unassembled WGS sequence"/>
</dbReference>
<evidence type="ECO:0000256" key="3">
    <source>
        <dbReference type="ARBA" id="ARBA00022827"/>
    </source>
</evidence>
<keyword evidence="7" id="KW-1185">Reference proteome</keyword>
<proteinExistence type="inferred from homology"/>
<evidence type="ECO:0000256" key="2">
    <source>
        <dbReference type="ARBA" id="ARBA00022630"/>
    </source>
</evidence>
<dbReference type="Pfam" id="PF07992">
    <property type="entry name" value="Pyr_redox_2"/>
    <property type="match status" value="1"/>
</dbReference>
<dbReference type="PANTHER" id="PTHR43735:SF3">
    <property type="entry name" value="FERROPTOSIS SUPPRESSOR PROTEIN 1"/>
    <property type="match status" value="1"/>
</dbReference>
<dbReference type="Gene3D" id="3.50.50.100">
    <property type="match status" value="1"/>
</dbReference>
<evidence type="ECO:0000259" key="5">
    <source>
        <dbReference type="Pfam" id="PF07992"/>
    </source>
</evidence>
<reference evidence="6 7" key="1">
    <citation type="submission" date="2020-09" db="EMBL/GenBank/DDBJ databases">
        <title>Flavimobilis rhizosphaerae sp. nov., isolated from rhizosphere soil of Spartina alterniflora.</title>
        <authorList>
            <person name="Hanqin C."/>
        </authorList>
    </citation>
    <scope>NUCLEOTIDE SEQUENCE [LARGE SCALE GENOMIC DNA]</scope>
    <source>
        <strain evidence="6 7">GY 10621</strain>
    </source>
</reference>
<accession>A0ABR9DQF4</accession>
<feature type="domain" description="FAD/NAD(P)-binding" evidence="5">
    <location>
        <begin position="5"/>
        <end position="291"/>
    </location>
</feature>
<dbReference type="RefSeq" id="WP_192279316.1">
    <property type="nucleotide sequence ID" value="NZ_JACZDF010000003.1"/>
</dbReference>
<dbReference type="InterPro" id="IPR023753">
    <property type="entry name" value="FAD/NAD-binding_dom"/>
</dbReference>
<evidence type="ECO:0000313" key="6">
    <source>
        <dbReference type="EMBL" id="MBD9699346.1"/>
    </source>
</evidence>
<protein>
    <submittedName>
        <fullName evidence="6">FAD-dependent oxidoreductase</fullName>
    </submittedName>
</protein>
<organism evidence="6 7">
    <name type="scientific">Flavimobilis rhizosphaerae</name>
    <dbReference type="NCBI Taxonomy" id="2775421"/>
    <lineage>
        <taxon>Bacteria</taxon>
        <taxon>Bacillati</taxon>
        <taxon>Actinomycetota</taxon>
        <taxon>Actinomycetes</taxon>
        <taxon>Micrococcales</taxon>
        <taxon>Jonesiaceae</taxon>
        <taxon>Flavimobilis</taxon>
    </lineage>
</organism>
<comment type="similarity">
    <text evidence="1">Belongs to the FAD-dependent oxidoreductase family.</text>
</comment>
<evidence type="ECO:0000256" key="1">
    <source>
        <dbReference type="ARBA" id="ARBA00006442"/>
    </source>
</evidence>
<evidence type="ECO:0000313" key="7">
    <source>
        <dbReference type="Proteomes" id="UP000642107"/>
    </source>
</evidence>
<evidence type="ECO:0000256" key="4">
    <source>
        <dbReference type="ARBA" id="ARBA00023002"/>
    </source>
</evidence>
<gene>
    <name evidence="6" type="ORF">IGS67_07550</name>
</gene>
<dbReference type="PRINTS" id="PR00368">
    <property type="entry name" value="FADPNR"/>
</dbReference>
<keyword evidence="2" id="KW-0285">Flavoprotein</keyword>
<sequence>MSGNRVVVVGGGYAGIVVARELDDVADVTLVEPRSEFVHATAALRGAVDVAWEPNVFLPYDQLLKNGRVVHDRARRITPRSVHLTSTDVLEADHVVIATGTSYPFPAKFIESEGWVARARLGRLREALAMSSHALLVGAGPVGLELAGELHHAYPDMKITIVEQAERILPSPELMEPLRESLRTQLEDAGVRFVLGARLGYLPPVDVGIHQPFVVETTTGEKIEADIWFRAYGNRAESDALDGTLAAVRRGDGSIRVDGHLRVAGHGTVWAVGDVADVKESKRAQHAIAHARVVAENLRSVLAGGEPTVLYRPEPEIVVIPLGPEGGASQVMKRDGSRTVLDAHETSRIKGQDLMVGPLKELLGLE</sequence>
<keyword evidence="3" id="KW-0274">FAD</keyword>
<dbReference type="SUPFAM" id="SSF51905">
    <property type="entry name" value="FAD/NAD(P)-binding domain"/>
    <property type="match status" value="1"/>
</dbReference>